<dbReference type="Gene3D" id="3.60.21.70">
    <property type="entry name" value="PhoD-like phosphatase"/>
    <property type="match status" value="1"/>
</dbReference>
<dbReference type="EMBL" id="FWFZ01000033">
    <property type="protein sequence ID" value="SLN75108.1"/>
    <property type="molecule type" value="Genomic_DNA"/>
</dbReference>
<dbReference type="InterPro" id="IPR038607">
    <property type="entry name" value="PhoD-like_sf"/>
</dbReference>
<dbReference type="PANTHER" id="PTHR43606:SF7">
    <property type="entry name" value="PHOSPHATASE, PUTATIVE (AFU_ORTHOLOGUE AFUA_6G08710)-RELATED"/>
    <property type="match status" value="1"/>
</dbReference>
<name>A0A1Y5U1Z4_9RHOB</name>
<proteinExistence type="predicted"/>
<dbReference type="EC" id="3.1.3.1" evidence="3"/>
<dbReference type="PROSITE" id="PS51318">
    <property type="entry name" value="TAT"/>
    <property type="match status" value="1"/>
</dbReference>
<dbReference type="Proteomes" id="UP000193900">
    <property type="component" value="Unassembled WGS sequence"/>
</dbReference>
<dbReference type="Gene3D" id="2.60.40.380">
    <property type="entry name" value="Purple acid phosphatase-like, N-terminal"/>
    <property type="match status" value="1"/>
</dbReference>
<organism evidence="3 4">
    <name type="scientific">Roseisalinus antarcticus</name>
    <dbReference type="NCBI Taxonomy" id="254357"/>
    <lineage>
        <taxon>Bacteria</taxon>
        <taxon>Pseudomonadati</taxon>
        <taxon>Pseudomonadota</taxon>
        <taxon>Alphaproteobacteria</taxon>
        <taxon>Rhodobacterales</taxon>
        <taxon>Roseobacteraceae</taxon>
        <taxon>Roseisalinus</taxon>
    </lineage>
</organism>
<dbReference type="AlphaFoldDB" id="A0A1Y5U1Z4"/>
<reference evidence="3 4" key="1">
    <citation type="submission" date="2017-03" db="EMBL/GenBank/DDBJ databases">
        <authorList>
            <person name="Afonso C.L."/>
            <person name="Miller P.J."/>
            <person name="Scott M.A."/>
            <person name="Spackman E."/>
            <person name="Goraichik I."/>
            <person name="Dimitrov K.M."/>
            <person name="Suarez D.L."/>
            <person name="Swayne D.E."/>
        </authorList>
    </citation>
    <scope>NUCLEOTIDE SEQUENCE [LARGE SCALE GENOMIC DNA]</scope>
    <source>
        <strain evidence="3 4">CECT 7023</strain>
    </source>
</reference>
<sequence>MVRLNRRETLKLLAVAGTVSAAGRQAFAQEPAEGAFRHGVASGDPDATSVVLWTRLSSDEATPSARWQVAADADFATVVAEGEATTSAERDHTVKVVPDGLEPGGVYFYRFTVGEENSPVGRTRTLPQGPLDRLGIAVASCTNYPLGHFNAYDAIARDEEVDFVFHTGDYIYEYSTEDWGGAVAEALDRESLPDKEIVTLADYRQRHAQYKTDAGAQAMHAAHPFVACWDDHEVTNNPWTGGAQNHQPEEEGDWETRRANALQAYFEWMPIREPEPRMRYWRTYRFGDLATFVILETRHTGRDQEPAYPDWTEIETQEDRDRAWQELIVAPNRQMLAPEMVADARSSIMASVTAGEPWRLVGSASPFERFNIPDIVSLGISREELSDGLKYLADHGQWNWPWYTDTWDGYPQARQAFYDMARESGAQDLLVLTGDTHQFFAAELMDDEGRRMGIELGTAGISSPSEYVDTGLDPEVGRRLDMIYAENMPEVHWTDGLHNGYIRVVLGREEAVVTVIGVDTVMSTDYETVELFRGRIVKSDASLSFATT</sequence>
<evidence type="ECO:0000313" key="4">
    <source>
        <dbReference type="Proteomes" id="UP000193900"/>
    </source>
</evidence>
<feature type="domain" description="PhoD-like phosphatase metallophosphatase" evidence="1">
    <location>
        <begin position="137"/>
        <end position="511"/>
    </location>
</feature>
<dbReference type="Pfam" id="PF09423">
    <property type="entry name" value="PhoD"/>
    <property type="match status" value="1"/>
</dbReference>
<evidence type="ECO:0000259" key="2">
    <source>
        <dbReference type="Pfam" id="PF16655"/>
    </source>
</evidence>
<dbReference type="GO" id="GO:0004035">
    <property type="term" value="F:alkaline phosphatase activity"/>
    <property type="evidence" value="ECO:0007669"/>
    <property type="project" value="UniProtKB-EC"/>
</dbReference>
<evidence type="ECO:0000313" key="3">
    <source>
        <dbReference type="EMBL" id="SLN75108.1"/>
    </source>
</evidence>
<dbReference type="InterPro" id="IPR032093">
    <property type="entry name" value="PhoD_N"/>
</dbReference>
<dbReference type="InterPro" id="IPR018946">
    <property type="entry name" value="PhoD-like_MPP"/>
</dbReference>
<protein>
    <submittedName>
        <fullName evidence="3">Alkaline phosphatase D</fullName>
        <ecNumber evidence="3">3.1.3.1</ecNumber>
    </submittedName>
</protein>
<feature type="domain" description="Phospholipase D N-terminal" evidence="2">
    <location>
        <begin position="38"/>
        <end position="125"/>
    </location>
</feature>
<dbReference type="InterPro" id="IPR052900">
    <property type="entry name" value="Phospholipid_Metab_Enz"/>
</dbReference>
<dbReference type="InterPro" id="IPR029052">
    <property type="entry name" value="Metallo-depent_PP-like"/>
</dbReference>
<evidence type="ECO:0000259" key="1">
    <source>
        <dbReference type="Pfam" id="PF09423"/>
    </source>
</evidence>
<dbReference type="SUPFAM" id="SSF56300">
    <property type="entry name" value="Metallo-dependent phosphatases"/>
    <property type="match status" value="1"/>
</dbReference>
<keyword evidence="3" id="KW-0378">Hydrolase</keyword>
<dbReference type="PANTHER" id="PTHR43606">
    <property type="entry name" value="PHOSPHATASE, PUTATIVE (AFU_ORTHOLOGUE AFUA_6G08710)-RELATED"/>
    <property type="match status" value="1"/>
</dbReference>
<dbReference type="InterPro" id="IPR006311">
    <property type="entry name" value="TAT_signal"/>
</dbReference>
<keyword evidence="4" id="KW-1185">Reference proteome</keyword>
<accession>A0A1Y5U1Z4</accession>
<dbReference type="Pfam" id="PF16655">
    <property type="entry name" value="PhoD_N"/>
    <property type="match status" value="1"/>
</dbReference>
<gene>
    <name evidence="3" type="primary">phoD</name>
    <name evidence="3" type="ORF">ROA7023_03897</name>
</gene>
<dbReference type="RefSeq" id="WP_085880629.1">
    <property type="nucleotide sequence ID" value="NZ_FWFZ01000033.1"/>
</dbReference>
<dbReference type="OrthoDB" id="327733at2"/>
<dbReference type="CDD" id="cd07389">
    <property type="entry name" value="MPP_PhoD"/>
    <property type="match status" value="1"/>
</dbReference>